<accession>A0AAW8FFM3</accession>
<keyword evidence="1" id="KW-1133">Transmembrane helix</keyword>
<gene>
    <name evidence="2" type="ORF">QFZ22_004926</name>
</gene>
<evidence type="ECO:0000313" key="2">
    <source>
        <dbReference type="EMBL" id="MDQ0908941.1"/>
    </source>
</evidence>
<reference evidence="2" key="1">
    <citation type="submission" date="2023-07" db="EMBL/GenBank/DDBJ databases">
        <title>Comparative genomics of wheat-associated soil bacteria to identify genetic determinants of phenazine resistance.</title>
        <authorList>
            <person name="Mouncey N."/>
        </authorList>
    </citation>
    <scope>NUCLEOTIDE SEQUENCE</scope>
    <source>
        <strain evidence="2">V4I22</strain>
    </source>
</reference>
<evidence type="ECO:0000256" key="1">
    <source>
        <dbReference type="SAM" id="Phobius"/>
    </source>
</evidence>
<dbReference type="RefSeq" id="WP_306978568.1">
    <property type="nucleotide sequence ID" value="NZ_JAUSYQ010000002.1"/>
</dbReference>
<dbReference type="Proteomes" id="UP001234216">
    <property type="component" value="Unassembled WGS sequence"/>
</dbReference>
<name>A0AAW8FFM3_9ACTN</name>
<feature type="transmembrane region" description="Helical" evidence="1">
    <location>
        <begin position="20"/>
        <end position="47"/>
    </location>
</feature>
<evidence type="ECO:0000313" key="3">
    <source>
        <dbReference type="Proteomes" id="UP001234216"/>
    </source>
</evidence>
<proteinExistence type="predicted"/>
<dbReference type="AlphaFoldDB" id="A0AAW8FFM3"/>
<sequence length="162" mass="17335">MTGTQAETPVEESVPGRTRWGVFIAILAVPTLVVAALIALLVAWLFTDDSVDPGVRKVSCAEALDFGGARLPAGARDPGCHVEAGPEPRFEASFRMRTDEVGAWLAATYPDEPALRTKQCGSRWIDACLNVGPVAGQHAAVQVEVVHDGPHWSDVRFVAFTL</sequence>
<dbReference type="EMBL" id="JAUSZV010000005">
    <property type="protein sequence ID" value="MDQ0908941.1"/>
    <property type="molecule type" value="Genomic_DNA"/>
</dbReference>
<comment type="caution">
    <text evidence="2">The sequence shown here is derived from an EMBL/GenBank/DDBJ whole genome shotgun (WGS) entry which is preliminary data.</text>
</comment>
<organism evidence="2 3">
    <name type="scientific">Streptomyces canus</name>
    <dbReference type="NCBI Taxonomy" id="58343"/>
    <lineage>
        <taxon>Bacteria</taxon>
        <taxon>Bacillati</taxon>
        <taxon>Actinomycetota</taxon>
        <taxon>Actinomycetes</taxon>
        <taxon>Kitasatosporales</taxon>
        <taxon>Streptomycetaceae</taxon>
        <taxon>Streptomyces</taxon>
        <taxon>Streptomyces aurantiacus group</taxon>
    </lineage>
</organism>
<protein>
    <submittedName>
        <fullName evidence="2">Uncharacterized protein</fullName>
    </submittedName>
</protein>
<keyword evidence="1" id="KW-0812">Transmembrane</keyword>
<keyword evidence="1" id="KW-0472">Membrane</keyword>